<feature type="transmembrane region" description="Helical" evidence="2">
    <location>
        <begin position="70"/>
        <end position="91"/>
    </location>
</feature>
<accession>A0ABT9W3S5</accession>
<dbReference type="RefSeq" id="WP_307397197.1">
    <property type="nucleotide sequence ID" value="NZ_BAAADK010000013.1"/>
</dbReference>
<reference evidence="3 4" key="1">
    <citation type="submission" date="2023-07" db="EMBL/GenBank/DDBJ databases">
        <title>Genomic Encyclopedia of Type Strains, Phase IV (KMG-IV): sequencing the most valuable type-strain genomes for metagenomic binning, comparative biology and taxonomic classification.</title>
        <authorList>
            <person name="Goeker M."/>
        </authorList>
    </citation>
    <scope>NUCLEOTIDE SEQUENCE [LARGE SCALE GENOMIC DNA]</scope>
    <source>
        <strain evidence="3 4">DSM 12751</strain>
    </source>
</reference>
<feature type="compositionally biased region" description="Basic and acidic residues" evidence="1">
    <location>
        <begin position="1"/>
        <end position="15"/>
    </location>
</feature>
<proteinExistence type="predicted"/>
<feature type="compositionally biased region" description="Basic and acidic residues" evidence="1">
    <location>
        <begin position="23"/>
        <end position="36"/>
    </location>
</feature>
<evidence type="ECO:0008006" key="5">
    <source>
        <dbReference type="Google" id="ProtNLM"/>
    </source>
</evidence>
<feature type="region of interest" description="Disordered" evidence="1">
    <location>
        <begin position="1"/>
        <end position="36"/>
    </location>
</feature>
<evidence type="ECO:0000313" key="4">
    <source>
        <dbReference type="Proteomes" id="UP001235840"/>
    </source>
</evidence>
<sequence>MVINDKKVKEEEKLSENQAKTNHSMDENHRLDSSSHRVEPYNSAMDHYQRHMGLPSKRVDLRTMPKWLRIFYYGFITVVLIGFIFLLYAVIFK</sequence>
<organism evidence="3 4">
    <name type="scientific">Caldalkalibacillus horti</name>
    <dbReference type="NCBI Taxonomy" id="77523"/>
    <lineage>
        <taxon>Bacteria</taxon>
        <taxon>Bacillati</taxon>
        <taxon>Bacillota</taxon>
        <taxon>Bacilli</taxon>
        <taxon>Bacillales</taxon>
        <taxon>Bacillaceae</taxon>
        <taxon>Caldalkalibacillus</taxon>
    </lineage>
</organism>
<keyword evidence="2" id="KW-0812">Transmembrane</keyword>
<evidence type="ECO:0000313" key="3">
    <source>
        <dbReference type="EMBL" id="MDQ0167898.1"/>
    </source>
</evidence>
<name>A0ABT9W3S5_9BACI</name>
<keyword evidence="2" id="KW-1133">Transmembrane helix</keyword>
<comment type="caution">
    <text evidence="3">The sequence shown here is derived from an EMBL/GenBank/DDBJ whole genome shotgun (WGS) entry which is preliminary data.</text>
</comment>
<evidence type="ECO:0000256" key="2">
    <source>
        <dbReference type="SAM" id="Phobius"/>
    </source>
</evidence>
<protein>
    <recommendedName>
        <fullName evidence="5">Amino acid transporter</fullName>
    </recommendedName>
</protein>
<dbReference type="EMBL" id="JAUSTY010000021">
    <property type="protein sequence ID" value="MDQ0167898.1"/>
    <property type="molecule type" value="Genomic_DNA"/>
</dbReference>
<dbReference type="Proteomes" id="UP001235840">
    <property type="component" value="Unassembled WGS sequence"/>
</dbReference>
<gene>
    <name evidence="3" type="ORF">J2S11_003828</name>
</gene>
<keyword evidence="4" id="KW-1185">Reference proteome</keyword>
<keyword evidence="2" id="KW-0472">Membrane</keyword>
<evidence type="ECO:0000256" key="1">
    <source>
        <dbReference type="SAM" id="MobiDB-lite"/>
    </source>
</evidence>